<dbReference type="Proteomes" id="UP001298424">
    <property type="component" value="Unassembled WGS sequence"/>
</dbReference>
<sequence>MIGSVFAAADPAPAPGGLMSYIPLIAILALFYFMLFRPQQKREKQRQSMISELQKGDRVLLVSGFYARIIKPGETVFTVEIGKGVQVEIDRNAIAQKVEQPAAADAKSE</sequence>
<dbReference type="PRINTS" id="PR01853">
    <property type="entry name" value="YAJCTRNLCASE"/>
</dbReference>
<name>A0ABS9NQU5_9NEIS</name>
<evidence type="ECO:0000256" key="10">
    <source>
        <dbReference type="ARBA" id="ARBA00023136"/>
    </source>
</evidence>
<comment type="similarity">
    <text evidence="2">Belongs to the YajC family.</text>
</comment>
<evidence type="ECO:0000313" key="12">
    <source>
        <dbReference type="EMBL" id="MCG6504678.1"/>
    </source>
</evidence>
<evidence type="ECO:0000256" key="2">
    <source>
        <dbReference type="ARBA" id="ARBA00006742"/>
    </source>
</evidence>
<comment type="caution">
    <text evidence="12">The sequence shown here is derived from an EMBL/GenBank/DDBJ whole genome shotgun (WGS) entry which is preliminary data.</text>
</comment>
<proteinExistence type="inferred from homology"/>
<accession>A0ABS9NQU5</accession>
<gene>
    <name evidence="12" type="primary">yajC</name>
    <name evidence="12" type="ORF">MB824_09235</name>
</gene>
<dbReference type="NCBIfam" id="TIGR00739">
    <property type="entry name" value="yajC"/>
    <property type="match status" value="1"/>
</dbReference>
<dbReference type="Pfam" id="PF02699">
    <property type="entry name" value="YajC"/>
    <property type="match status" value="1"/>
</dbReference>
<keyword evidence="5" id="KW-1003">Cell membrane</keyword>
<dbReference type="PANTHER" id="PTHR33909">
    <property type="entry name" value="SEC TRANSLOCON ACCESSORY COMPLEX SUBUNIT YAJC"/>
    <property type="match status" value="1"/>
</dbReference>
<dbReference type="PANTHER" id="PTHR33909:SF1">
    <property type="entry name" value="SEC TRANSLOCON ACCESSORY COMPLEX SUBUNIT YAJC"/>
    <property type="match status" value="1"/>
</dbReference>
<feature type="transmembrane region" description="Helical" evidence="11">
    <location>
        <begin position="18"/>
        <end position="36"/>
    </location>
</feature>
<keyword evidence="4" id="KW-0813">Transport</keyword>
<keyword evidence="7" id="KW-0653">Protein transport</keyword>
<dbReference type="InterPro" id="IPR003849">
    <property type="entry name" value="Preprotein_translocase_YajC"/>
</dbReference>
<evidence type="ECO:0000256" key="5">
    <source>
        <dbReference type="ARBA" id="ARBA00022475"/>
    </source>
</evidence>
<reference evidence="12 13" key="1">
    <citation type="submission" date="2022-02" db="EMBL/GenBank/DDBJ databases">
        <title>Genome sequence data of Kingella unionensis sp. nov. strain CICC 24913 (CCUG 75125).</title>
        <authorList>
            <person name="Xiao M."/>
        </authorList>
    </citation>
    <scope>NUCLEOTIDE SEQUENCE [LARGE SCALE GENOMIC DNA]</scope>
    <source>
        <strain evidence="12 13">CICC 24913</strain>
    </source>
</reference>
<protein>
    <recommendedName>
        <fullName evidence="3">Sec translocon accessory complex subunit YajC</fullName>
    </recommendedName>
</protein>
<evidence type="ECO:0000256" key="7">
    <source>
        <dbReference type="ARBA" id="ARBA00022927"/>
    </source>
</evidence>
<keyword evidence="10 11" id="KW-0472">Membrane</keyword>
<evidence type="ECO:0000256" key="8">
    <source>
        <dbReference type="ARBA" id="ARBA00022989"/>
    </source>
</evidence>
<keyword evidence="6 11" id="KW-0812">Transmembrane</keyword>
<evidence type="ECO:0000256" key="11">
    <source>
        <dbReference type="SAM" id="Phobius"/>
    </source>
</evidence>
<evidence type="ECO:0000256" key="6">
    <source>
        <dbReference type="ARBA" id="ARBA00022692"/>
    </source>
</evidence>
<evidence type="ECO:0000256" key="9">
    <source>
        <dbReference type="ARBA" id="ARBA00023010"/>
    </source>
</evidence>
<dbReference type="EMBL" id="JAKOOW010000033">
    <property type="protein sequence ID" value="MCG6504678.1"/>
    <property type="molecule type" value="Genomic_DNA"/>
</dbReference>
<evidence type="ECO:0000256" key="1">
    <source>
        <dbReference type="ARBA" id="ARBA00004162"/>
    </source>
</evidence>
<comment type="subcellular location">
    <subcellularLocation>
        <location evidence="1">Cell membrane</location>
        <topology evidence="1">Single-pass membrane protein</topology>
    </subcellularLocation>
</comment>
<keyword evidence="13" id="KW-1185">Reference proteome</keyword>
<organism evidence="12 13">
    <name type="scientific">Kingella pumchi</name>
    <dbReference type="NCBI Taxonomy" id="2779506"/>
    <lineage>
        <taxon>Bacteria</taxon>
        <taxon>Pseudomonadati</taxon>
        <taxon>Pseudomonadota</taxon>
        <taxon>Betaproteobacteria</taxon>
        <taxon>Neisseriales</taxon>
        <taxon>Neisseriaceae</taxon>
        <taxon>Kingella</taxon>
    </lineage>
</organism>
<evidence type="ECO:0000256" key="4">
    <source>
        <dbReference type="ARBA" id="ARBA00022448"/>
    </source>
</evidence>
<evidence type="ECO:0000256" key="3">
    <source>
        <dbReference type="ARBA" id="ARBA00014962"/>
    </source>
</evidence>
<keyword evidence="9" id="KW-0811">Translocation</keyword>
<evidence type="ECO:0000313" key="13">
    <source>
        <dbReference type="Proteomes" id="UP001298424"/>
    </source>
</evidence>
<dbReference type="RefSeq" id="WP_238748203.1">
    <property type="nucleotide sequence ID" value="NZ_JAKOOW010000033.1"/>
</dbReference>
<keyword evidence="8 11" id="KW-1133">Transmembrane helix</keyword>
<dbReference type="SMART" id="SM01323">
    <property type="entry name" value="YajC"/>
    <property type="match status" value="1"/>
</dbReference>